<feature type="transmembrane region" description="Helical" evidence="1">
    <location>
        <begin position="43"/>
        <end position="61"/>
    </location>
</feature>
<reference evidence="2" key="2">
    <citation type="submission" date="2023-06" db="EMBL/GenBank/DDBJ databases">
        <authorList>
            <consortium name="Lawrence Berkeley National Laboratory"/>
            <person name="Haridas S."/>
            <person name="Hensen N."/>
            <person name="Bonometti L."/>
            <person name="Westerberg I."/>
            <person name="Brannstrom I.O."/>
            <person name="Guillou S."/>
            <person name="Cros-Aarteil S."/>
            <person name="Calhoun S."/>
            <person name="Kuo A."/>
            <person name="Mondo S."/>
            <person name="Pangilinan J."/>
            <person name="Riley R."/>
            <person name="LaButti K."/>
            <person name="Andreopoulos B."/>
            <person name="Lipzen A."/>
            <person name="Chen C."/>
            <person name="Yanf M."/>
            <person name="Daum C."/>
            <person name="Ng V."/>
            <person name="Clum A."/>
            <person name="Steindorff A."/>
            <person name="Ohm R."/>
            <person name="Martin F."/>
            <person name="Silar P."/>
            <person name="Natvig D."/>
            <person name="Lalanne C."/>
            <person name="Gautier V."/>
            <person name="Ament-velasquez S.L."/>
            <person name="Kruys A."/>
            <person name="Hutchinson M.I."/>
            <person name="Powell A.J."/>
            <person name="Barry K."/>
            <person name="Miller A.N."/>
            <person name="Grigoriev I.V."/>
            <person name="Debuchy R."/>
            <person name="Gladieux P."/>
            <person name="Thoren M.H."/>
            <person name="Johannesson H."/>
        </authorList>
    </citation>
    <scope>NUCLEOTIDE SEQUENCE</scope>
    <source>
        <strain evidence="2">CBS 232.78</strain>
    </source>
</reference>
<evidence type="ECO:0000313" key="3">
    <source>
        <dbReference type="Proteomes" id="UP001285441"/>
    </source>
</evidence>
<evidence type="ECO:0000256" key="1">
    <source>
        <dbReference type="SAM" id="Phobius"/>
    </source>
</evidence>
<proteinExistence type="predicted"/>
<reference evidence="2" key="1">
    <citation type="journal article" date="2023" name="Mol. Phylogenet. Evol.">
        <title>Genome-scale phylogeny and comparative genomics of the fungal order Sordariales.</title>
        <authorList>
            <person name="Hensen N."/>
            <person name="Bonometti L."/>
            <person name="Westerberg I."/>
            <person name="Brannstrom I.O."/>
            <person name="Guillou S."/>
            <person name="Cros-Aarteil S."/>
            <person name="Calhoun S."/>
            <person name="Haridas S."/>
            <person name="Kuo A."/>
            <person name="Mondo S."/>
            <person name="Pangilinan J."/>
            <person name="Riley R."/>
            <person name="LaButti K."/>
            <person name="Andreopoulos B."/>
            <person name="Lipzen A."/>
            <person name="Chen C."/>
            <person name="Yan M."/>
            <person name="Daum C."/>
            <person name="Ng V."/>
            <person name="Clum A."/>
            <person name="Steindorff A."/>
            <person name="Ohm R.A."/>
            <person name="Martin F."/>
            <person name="Silar P."/>
            <person name="Natvig D.O."/>
            <person name="Lalanne C."/>
            <person name="Gautier V."/>
            <person name="Ament-Velasquez S.L."/>
            <person name="Kruys A."/>
            <person name="Hutchinson M.I."/>
            <person name="Powell A.J."/>
            <person name="Barry K."/>
            <person name="Miller A.N."/>
            <person name="Grigoriev I.V."/>
            <person name="Debuchy R."/>
            <person name="Gladieux P."/>
            <person name="Hiltunen Thoren M."/>
            <person name="Johannesson H."/>
        </authorList>
    </citation>
    <scope>NUCLEOTIDE SEQUENCE</scope>
    <source>
        <strain evidence="2">CBS 232.78</strain>
    </source>
</reference>
<sequence>MGSFILIYFLSLLGTTVTSYLIIRRASLFPRAHLPKHPNLTVAVTLFVVAHFLAHFVQAVLKLLNSLFDHPQLVSCHQSTMPVFRVLCFSSSSYALKLNSHSDQTWS</sequence>
<protein>
    <submittedName>
        <fullName evidence="2">Uncharacterized protein</fullName>
    </submittedName>
</protein>
<dbReference type="EMBL" id="JAULSW010000002">
    <property type="protein sequence ID" value="KAK3389726.1"/>
    <property type="molecule type" value="Genomic_DNA"/>
</dbReference>
<keyword evidence="1" id="KW-0812">Transmembrane</keyword>
<keyword evidence="3" id="KW-1185">Reference proteome</keyword>
<evidence type="ECO:0000313" key="2">
    <source>
        <dbReference type="EMBL" id="KAK3389726.1"/>
    </source>
</evidence>
<dbReference type="AlphaFoldDB" id="A0AAE0NXX6"/>
<comment type="caution">
    <text evidence="2">The sequence shown here is derived from an EMBL/GenBank/DDBJ whole genome shotgun (WGS) entry which is preliminary data.</text>
</comment>
<organism evidence="2 3">
    <name type="scientific">Podospora didyma</name>
    <dbReference type="NCBI Taxonomy" id="330526"/>
    <lineage>
        <taxon>Eukaryota</taxon>
        <taxon>Fungi</taxon>
        <taxon>Dikarya</taxon>
        <taxon>Ascomycota</taxon>
        <taxon>Pezizomycotina</taxon>
        <taxon>Sordariomycetes</taxon>
        <taxon>Sordariomycetidae</taxon>
        <taxon>Sordariales</taxon>
        <taxon>Podosporaceae</taxon>
        <taxon>Podospora</taxon>
    </lineage>
</organism>
<name>A0AAE0NXX6_9PEZI</name>
<keyword evidence="1" id="KW-0472">Membrane</keyword>
<gene>
    <name evidence="2" type="ORF">B0H63DRAFT_464228</name>
</gene>
<feature type="transmembrane region" description="Helical" evidence="1">
    <location>
        <begin position="6"/>
        <end position="23"/>
    </location>
</feature>
<keyword evidence="1" id="KW-1133">Transmembrane helix</keyword>
<dbReference type="Proteomes" id="UP001285441">
    <property type="component" value="Unassembled WGS sequence"/>
</dbReference>
<accession>A0AAE0NXX6</accession>